<comment type="similarity">
    <text evidence="1">Belongs to the NmrA-type oxidoreductase family.</text>
</comment>
<dbReference type="PANTHER" id="PTHR42748">
    <property type="entry name" value="NITROGEN METABOLITE REPRESSION PROTEIN NMRA FAMILY MEMBER"/>
    <property type="match status" value="1"/>
</dbReference>
<organism evidence="4 5">
    <name type="scientific">Chaetomium fimeti</name>
    <dbReference type="NCBI Taxonomy" id="1854472"/>
    <lineage>
        <taxon>Eukaryota</taxon>
        <taxon>Fungi</taxon>
        <taxon>Dikarya</taxon>
        <taxon>Ascomycota</taxon>
        <taxon>Pezizomycotina</taxon>
        <taxon>Sordariomycetes</taxon>
        <taxon>Sordariomycetidae</taxon>
        <taxon>Sordariales</taxon>
        <taxon>Chaetomiaceae</taxon>
        <taxon>Chaetomium</taxon>
    </lineage>
</organism>
<dbReference type="InterPro" id="IPR051164">
    <property type="entry name" value="NmrA-like_oxidored"/>
</dbReference>
<accession>A0AAE0LRA7</accession>
<dbReference type="RefSeq" id="XP_062657909.1">
    <property type="nucleotide sequence ID" value="XM_062805309.1"/>
</dbReference>
<dbReference type="PANTHER" id="PTHR42748:SF11">
    <property type="entry name" value="NMRA-LIKE DOMAIN-CONTAINING PROTEIN"/>
    <property type="match status" value="1"/>
</dbReference>
<dbReference type="EMBL" id="JAUEPN010000005">
    <property type="protein sequence ID" value="KAK3294395.1"/>
    <property type="molecule type" value="Genomic_DNA"/>
</dbReference>
<dbReference type="GO" id="GO:0005634">
    <property type="term" value="C:nucleus"/>
    <property type="evidence" value="ECO:0007669"/>
    <property type="project" value="TreeGrafter"/>
</dbReference>
<dbReference type="Gene3D" id="3.90.25.10">
    <property type="entry name" value="UDP-galactose 4-epimerase, domain 1"/>
    <property type="match status" value="1"/>
</dbReference>
<reference evidence="4" key="1">
    <citation type="journal article" date="2023" name="Mol. Phylogenet. Evol.">
        <title>Genome-scale phylogeny and comparative genomics of the fungal order Sordariales.</title>
        <authorList>
            <person name="Hensen N."/>
            <person name="Bonometti L."/>
            <person name="Westerberg I."/>
            <person name="Brannstrom I.O."/>
            <person name="Guillou S."/>
            <person name="Cros-Aarteil S."/>
            <person name="Calhoun S."/>
            <person name="Haridas S."/>
            <person name="Kuo A."/>
            <person name="Mondo S."/>
            <person name="Pangilinan J."/>
            <person name="Riley R."/>
            <person name="LaButti K."/>
            <person name="Andreopoulos B."/>
            <person name="Lipzen A."/>
            <person name="Chen C."/>
            <person name="Yan M."/>
            <person name="Daum C."/>
            <person name="Ng V."/>
            <person name="Clum A."/>
            <person name="Steindorff A."/>
            <person name="Ohm R.A."/>
            <person name="Martin F."/>
            <person name="Silar P."/>
            <person name="Natvig D.O."/>
            <person name="Lalanne C."/>
            <person name="Gautier V."/>
            <person name="Ament-Velasquez S.L."/>
            <person name="Kruys A."/>
            <person name="Hutchinson M.I."/>
            <person name="Powell A.J."/>
            <person name="Barry K."/>
            <person name="Miller A.N."/>
            <person name="Grigoriev I.V."/>
            <person name="Debuchy R."/>
            <person name="Gladieux P."/>
            <person name="Hiltunen Thoren M."/>
            <person name="Johannesson H."/>
        </authorList>
    </citation>
    <scope>NUCLEOTIDE SEQUENCE</scope>
    <source>
        <strain evidence="4">CBS 168.71</strain>
    </source>
</reference>
<evidence type="ECO:0000313" key="5">
    <source>
        <dbReference type="Proteomes" id="UP001278766"/>
    </source>
</evidence>
<keyword evidence="5" id="KW-1185">Reference proteome</keyword>
<proteinExistence type="inferred from homology"/>
<dbReference type="InterPro" id="IPR036291">
    <property type="entry name" value="NAD(P)-bd_dom_sf"/>
</dbReference>
<dbReference type="AlphaFoldDB" id="A0AAE0LRA7"/>
<gene>
    <name evidence="4" type="ORF">B0H64DRAFT_418312</name>
</gene>
<comment type="caution">
    <text evidence="4">The sequence shown here is derived from an EMBL/GenBank/DDBJ whole genome shotgun (WGS) entry which is preliminary data.</text>
</comment>
<dbReference type="CDD" id="cd05251">
    <property type="entry name" value="NmrA_like_SDR_a"/>
    <property type="match status" value="1"/>
</dbReference>
<dbReference type="Proteomes" id="UP001278766">
    <property type="component" value="Unassembled WGS sequence"/>
</dbReference>
<dbReference type="InterPro" id="IPR008030">
    <property type="entry name" value="NmrA-like"/>
</dbReference>
<protein>
    <recommendedName>
        <fullName evidence="3">NmrA-like domain-containing protein</fullName>
    </recommendedName>
</protein>
<evidence type="ECO:0000256" key="2">
    <source>
        <dbReference type="ARBA" id="ARBA00022857"/>
    </source>
</evidence>
<evidence type="ECO:0000256" key="1">
    <source>
        <dbReference type="ARBA" id="ARBA00006328"/>
    </source>
</evidence>
<evidence type="ECO:0000313" key="4">
    <source>
        <dbReference type="EMBL" id="KAK3294395.1"/>
    </source>
</evidence>
<evidence type="ECO:0000259" key="3">
    <source>
        <dbReference type="Pfam" id="PF05368"/>
    </source>
</evidence>
<dbReference type="GeneID" id="87842257"/>
<keyword evidence="2" id="KW-0521">NADP</keyword>
<dbReference type="SUPFAM" id="SSF51735">
    <property type="entry name" value="NAD(P)-binding Rossmann-fold domains"/>
    <property type="match status" value="1"/>
</dbReference>
<feature type="domain" description="NmrA-like" evidence="3">
    <location>
        <begin position="2"/>
        <end position="301"/>
    </location>
</feature>
<reference evidence="4" key="2">
    <citation type="submission" date="2023-06" db="EMBL/GenBank/DDBJ databases">
        <authorList>
            <consortium name="Lawrence Berkeley National Laboratory"/>
            <person name="Haridas S."/>
            <person name="Hensen N."/>
            <person name="Bonometti L."/>
            <person name="Westerberg I."/>
            <person name="Brannstrom I.O."/>
            <person name="Guillou S."/>
            <person name="Cros-Aarteil S."/>
            <person name="Calhoun S."/>
            <person name="Kuo A."/>
            <person name="Mondo S."/>
            <person name="Pangilinan J."/>
            <person name="Riley R."/>
            <person name="Labutti K."/>
            <person name="Andreopoulos B."/>
            <person name="Lipzen A."/>
            <person name="Chen C."/>
            <person name="Yanf M."/>
            <person name="Daum C."/>
            <person name="Ng V."/>
            <person name="Clum A."/>
            <person name="Steindorff A."/>
            <person name="Ohm R."/>
            <person name="Martin F."/>
            <person name="Silar P."/>
            <person name="Natvig D."/>
            <person name="Lalanne C."/>
            <person name="Gautier V."/>
            <person name="Ament-Velasquez S.L."/>
            <person name="Kruys A."/>
            <person name="Hutchinson M.I."/>
            <person name="Powell A.J."/>
            <person name="Barry K."/>
            <person name="Miller A.N."/>
            <person name="Grigoriev I.V."/>
            <person name="Debuchy R."/>
            <person name="Gladieux P."/>
            <person name="Thoren M.H."/>
            <person name="Johannesson H."/>
        </authorList>
    </citation>
    <scope>NUCLEOTIDE SEQUENCE</scope>
    <source>
        <strain evidence="4">CBS 168.71</strain>
    </source>
</reference>
<dbReference type="Pfam" id="PF05368">
    <property type="entry name" value="NmrA"/>
    <property type="match status" value="1"/>
</dbReference>
<dbReference type="Gene3D" id="3.40.50.720">
    <property type="entry name" value="NAD(P)-binding Rossmann-like Domain"/>
    <property type="match status" value="1"/>
</dbReference>
<sequence>MSQLLVIFGATGQQGGSLADFVLSDPTLSARYKVRGITRNPDQPSAAALRARGAEVVQADLDDAASLHRALAGAHSVFITTTTVYDAQTKEREVRHGKAAADAAVAAGARCLVYSSEVHPEALSAGRHRVPSFDSRGEVEAYIRALPVRSAFYAPGSFMQNLASLMAPRPVGDGVYAIVNTMPGDRAIPWIDVVADTGRAVGAVLAEPERFAGKQLCVASGLFSFDEVVEKMSRATGKVVKYVRVSEEEFKTHLPEGARDPMVSMFRFIAEVGYYGPETERLVEETAALLPHPLVGLDEYIAANVTLA</sequence>
<name>A0AAE0LRA7_9PEZI</name>